<dbReference type="Proteomes" id="UP000239290">
    <property type="component" value="Unassembled WGS sequence"/>
</dbReference>
<evidence type="ECO:0000259" key="4">
    <source>
        <dbReference type="SMART" id="SM01008"/>
    </source>
</evidence>
<protein>
    <submittedName>
        <fullName evidence="5">Xanthine dehydrogenase</fullName>
    </submittedName>
</protein>
<reference evidence="6" key="1">
    <citation type="submission" date="2018-02" db="EMBL/GenBank/DDBJ databases">
        <title>Draft genome sequencing of Rhodococcus opacus KU647198.</title>
        <authorList>
            <person name="Zheng B.-X."/>
        </authorList>
    </citation>
    <scope>NUCLEOTIDE SEQUENCE [LARGE SCALE GENOMIC DNA]</scope>
    <source>
        <strain evidence="6">04-OD7</strain>
    </source>
</reference>
<dbReference type="Gene3D" id="3.90.1170.50">
    <property type="entry name" value="Aldehyde oxidase/xanthine dehydrogenase, a/b hammerhead"/>
    <property type="match status" value="1"/>
</dbReference>
<dbReference type="SUPFAM" id="SSF54665">
    <property type="entry name" value="CO dehydrogenase molybdoprotein N-domain-like"/>
    <property type="match status" value="1"/>
</dbReference>
<dbReference type="AlphaFoldDB" id="A0A2S8IYZ2"/>
<dbReference type="EMBL" id="PUIO01000042">
    <property type="protein sequence ID" value="PQP20007.1"/>
    <property type="molecule type" value="Genomic_DNA"/>
</dbReference>
<dbReference type="InterPro" id="IPR037165">
    <property type="entry name" value="AldOxase/xan_DH_Mopterin-bd_sf"/>
</dbReference>
<dbReference type="SUPFAM" id="SSF56003">
    <property type="entry name" value="Molybdenum cofactor-binding domain"/>
    <property type="match status" value="1"/>
</dbReference>
<evidence type="ECO:0000313" key="6">
    <source>
        <dbReference type="Proteomes" id="UP000239290"/>
    </source>
</evidence>
<dbReference type="Gene3D" id="3.30.365.10">
    <property type="entry name" value="Aldehyde oxidase/xanthine dehydrogenase, molybdopterin binding domain"/>
    <property type="match status" value="4"/>
</dbReference>
<evidence type="ECO:0000256" key="2">
    <source>
        <dbReference type="ARBA" id="ARBA00023002"/>
    </source>
</evidence>
<dbReference type="InterPro" id="IPR016208">
    <property type="entry name" value="Ald_Oxase/xanthine_DH-like"/>
</dbReference>
<dbReference type="PANTHER" id="PTHR11908">
    <property type="entry name" value="XANTHINE DEHYDROGENASE"/>
    <property type="match status" value="1"/>
</dbReference>
<dbReference type="GO" id="GO:0016491">
    <property type="term" value="F:oxidoreductase activity"/>
    <property type="evidence" value="ECO:0007669"/>
    <property type="project" value="UniProtKB-KW"/>
</dbReference>
<feature type="domain" description="Aldehyde oxidase/xanthine dehydrogenase a/b hammerhead" evidence="4">
    <location>
        <begin position="54"/>
        <end position="170"/>
    </location>
</feature>
<accession>A0A2S8IYZ2</accession>
<organism evidence="5 6">
    <name type="scientific">Rhodococcus opacus</name>
    <name type="common">Nocardia opaca</name>
    <dbReference type="NCBI Taxonomy" id="37919"/>
    <lineage>
        <taxon>Bacteria</taxon>
        <taxon>Bacillati</taxon>
        <taxon>Actinomycetota</taxon>
        <taxon>Actinomycetes</taxon>
        <taxon>Mycobacteriales</taxon>
        <taxon>Nocardiaceae</taxon>
        <taxon>Rhodococcus</taxon>
    </lineage>
</organism>
<evidence type="ECO:0000313" key="5">
    <source>
        <dbReference type="EMBL" id="PQP20007.1"/>
    </source>
</evidence>
<evidence type="ECO:0000256" key="3">
    <source>
        <dbReference type="SAM" id="MobiDB-lite"/>
    </source>
</evidence>
<sequence length="825" mass="88659">MESPEQEGLAVPPAELPSATERSPSPDQTRLPQRVPDGELQPHPLRMDGDIMLTGRAEYLDDVVPAGCIHATVVRSVHAHARITQINVDAAKASPGVRAVLTPESAKEMAAPLPHFFDPALVGGKTAEVRCLTGDVVRYVGEPIVAIAADTLAQAEAAAKLVHIDYEVLPAVIDAKEALLPDSPLVYDTWEDNVVAVFPFVEGDAATAIANAPHQITDALTTQRFQTAPMETRGYIGSWDRAGKLTLWGSTQNPHPVRSNLSSVLGLREDYIQVVATRLGGGFGHKFNGYQEEALVCLLSKLAGVPVKWLETRAESLLVGAREFSHDFTVGFDNNGVILGIQDKVIGNVGCLASWGGWAMTFTAGMSFPGPYKVAHYDIQSYAVTTNKAPWCGARGYGKEQATLCLERIVDLIAEELSLDPATVRLRNFIPEDEFPFWTAGMHLDSGNYAGALSKVLDLADYPGLRKRQREMRARGKAFGIGIGFELIPESGDFAGSFVRGYDTSTVRVLPSGFVTVLSGVTSPGTGNETSFAYLVANELTIPVGDVSVLAGDTNVSPYGFGSFGSRSLATSGAAAVLAAREIRDRMIESAAVLLEVPVDDIELRDAVFRSKSKANLSIGFRVLADTLYRRALASPGLNQPLLEVTRYDQPHNFHHVPDEKGRFSPYPSFPYSAHVAVVEVDEETGLVTLSDYFAVDDCGHVVSPVFVRGQLFGAIAMGIGGALWETQPYDDKGNPLAAQFKHYLTPRASDLPHLKLTSQYTPSPFTLLGTKGAGESGFGGAMASVTNAVNDALLPTRVRSHRLPHNAVNVLAAIYDQRKVGVNA</sequence>
<gene>
    <name evidence="5" type="ORF">C5613_29065</name>
</gene>
<keyword evidence="1" id="KW-0500">Molybdenum</keyword>
<dbReference type="InterPro" id="IPR000674">
    <property type="entry name" value="Ald_Oxase/Xan_DH_a/b"/>
</dbReference>
<dbReference type="GO" id="GO:0005506">
    <property type="term" value="F:iron ion binding"/>
    <property type="evidence" value="ECO:0007669"/>
    <property type="project" value="InterPro"/>
</dbReference>
<dbReference type="Pfam" id="PF01315">
    <property type="entry name" value="Ald_Xan_dh_C"/>
    <property type="match status" value="1"/>
</dbReference>
<dbReference type="RefSeq" id="WP_105419715.1">
    <property type="nucleotide sequence ID" value="NZ_PUIO01000042.1"/>
</dbReference>
<dbReference type="Pfam" id="PF20256">
    <property type="entry name" value="MoCoBD_2"/>
    <property type="match status" value="1"/>
</dbReference>
<feature type="region of interest" description="Disordered" evidence="3">
    <location>
        <begin position="1"/>
        <end position="46"/>
    </location>
</feature>
<dbReference type="InterPro" id="IPR036856">
    <property type="entry name" value="Ald_Oxase/Xan_DH_a/b_sf"/>
</dbReference>
<keyword evidence="2" id="KW-0560">Oxidoreductase</keyword>
<dbReference type="InterPro" id="IPR046867">
    <property type="entry name" value="AldOxase/xan_DH_MoCoBD2"/>
</dbReference>
<dbReference type="PANTHER" id="PTHR11908:SF132">
    <property type="entry name" value="ALDEHYDE OXIDASE 1-RELATED"/>
    <property type="match status" value="1"/>
</dbReference>
<evidence type="ECO:0000256" key="1">
    <source>
        <dbReference type="ARBA" id="ARBA00022505"/>
    </source>
</evidence>
<proteinExistence type="predicted"/>
<dbReference type="SMART" id="SM01008">
    <property type="entry name" value="Ald_Xan_dh_C"/>
    <property type="match status" value="1"/>
</dbReference>
<dbReference type="Pfam" id="PF02738">
    <property type="entry name" value="MoCoBD_1"/>
    <property type="match status" value="1"/>
</dbReference>
<dbReference type="InterPro" id="IPR008274">
    <property type="entry name" value="AldOxase/xan_DH_MoCoBD1"/>
</dbReference>
<comment type="caution">
    <text evidence="5">The sequence shown here is derived from an EMBL/GenBank/DDBJ whole genome shotgun (WGS) entry which is preliminary data.</text>
</comment>
<name>A0A2S8IYZ2_RHOOP</name>
<feature type="compositionally biased region" description="Polar residues" evidence="3">
    <location>
        <begin position="20"/>
        <end position="31"/>
    </location>
</feature>